<dbReference type="AlphaFoldDB" id="A0A8S8X8Q0"/>
<dbReference type="InterPro" id="IPR005079">
    <property type="entry name" value="Peptidase_C45_hydrolase"/>
</dbReference>
<dbReference type="Gene3D" id="1.10.10.2120">
    <property type="match status" value="1"/>
</dbReference>
<dbReference type="RefSeq" id="WP_420241200.1">
    <property type="nucleotide sequence ID" value="NZ_BOPV01000001.1"/>
</dbReference>
<proteinExistence type="predicted"/>
<keyword evidence="3" id="KW-1185">Reference proteome</keyword>
<comment type="caution">
    <text evidence="2">The sequence shown here is derived from an EMBL/GenBank/DDBJ whole genome shotgun (WGS) entry which is preliminary data.</text>
</comment>
<dbReference type="PANTHER" id="PTHR34180:SF1">
    <property type="entry name" value="BETA-ALANYL-DOPAMINE_CARCININE HYDROLASE"/>
    <property type="match status" value="1"/>
</dbReference>
<accession>A0A8S8X8Q0</accession>
<name>A0A8S8X8Q0_9PROT</name>
<reference evidence="2" key="1">
    <citation type="submission" date="2021-02" db="EMBL/GenBank/DDBJ databases">
        <title>Genome sequence of Rhodospirillales sp. strain TMPK1 isolated from soil.</title>
        <authorList>
            <person name="Nakai R."/>
            <person name="Kusada H."/>
            <person name="Tamaki H."/>
        </authorList>
    </citation>
    <scope>NUCLEOTIDE SEQUENCE</scope>
    <source>
        <strain evidence="2">TMPK1</strain>
    </source>
</reference>
<feature type="domain" description="Peptidase C45 hydrolase" evidence="1">
    <location>
        <begin position="136"/>
        <end position="361"/>
    </location>
</feature>
<dbReference type="Gene3D" id="3.60.60.10">
    <property type="entry name" value="Penicillin V Acylase, Chain A"/>
    <property type="match status" value="1"/>
</dbReference>
<organism evidence="2 3">
    <name type="scientific">Roseiterribacter gracilis</name>
    <dbReference type="NCBI Taxonomy" id="2812848"/>
    <lineage>
        <taxon>Bacteria</taxon>
        <taxon>Pseudomonadati</taxon>
        <taxon>Pseudomonadota</taxon>
        <taxon>Alphaproteobacteria</taxon>
        <taxon>Rhodospirillales</taxon>
        <taxon>Roseiterribacteraceae</taxon>
        <taxon>Roseiterribacter</taxon>
    </lineage>
</organism>
<dbReference type="PANTHER" id="PTHR34180">
    <property type="entry name" value="PEPTIDASE C45"/>
    <property type="match status" value="1"/>
</dbReference>
<dbReference type="InterPro" id="IPR047794">
    <property type="entry name" value="C45_proenzyme-like"/>
</dbReference>
<dbReference type="Pfam" id="PF03417">
    <property type="entry name" value="AAT"/>
    <property type="match status" value="1"/>
</dbReference>
<protein>
    <submittedName>
        <fullName evidence="2">Acyl-CoA--6-aminopenicillanic acid acyl-transferase</fullName>
    </submittedName>
</protein>
<dbReference type="NCBIfam" id="NF040521">
    <property type="entry name" value="C45_proenzyme"/>
    <property type="match status" value="1"/>
</dbReference>
<dbReference type="EMBL" id="BOPV01000001">
    <property type="protein sequence ID" value="GIL38231.1"/>
    <property type="molecule type" value="Genomic_DNA"/>
</dbReference>
<dbReference type="Proteomes" id="UP000681075">
    <property type="component" value="Unassembled WGS sequence"/>
</dbReference>
<dbReference type="InterPro" id="IPR047801">
    <property type="entry name" value="Peptidase_C45"/>
</dbReference>
<evidence type="ECO:0000259" key="1">
    <source>
        <dbReference type="Pfam" id="PF03417"/>
    </source>
</evidence>
<gene>
    <name evidence="2" type="ORF">TMPK1_04680</name>
</gene>
<evidence type="ECO:0000313" key="3">
    <source>
        <dbReference type="Proteomes" id="UP000681075"/>
    </source>
</evidence>
<sequence length="377" mass="41421">MNQPYGEAKTPAFPLIEMSGSPEERGRQYGRAAGDRIRRCAEIYLAAFAAQGVSWDRARELARGFAARIEAYDPQAIGEIRGIAAGAELPFEDIVALNARTELLYGASKGPPKKKKQDNEPDGCTGAIVHASKTANGHTLHGQNWDWRDECADVGVVLRIAPENGPRILCFVEAGMLARAGLNEHGVAITGNFLACEQDGTRDGVPIPLIRRQVLMADGLALGIQAVTHAPRAFSNNLMISHAGGEAVDLEGTPEECFWIMMGEDGLLVHANHFISDAARAKVVDQHLPMSPDTIYRDIRVRRHLAKHAGKITKDVMIEAFQDRYGWPRSVLRFPTQGMGGRISSTVATIIMDTTDKRMWIAPRPYGVHEFTEYRLD</sequence>
<evidence type="ECO:0000313" key="2">
    <source>
        <dbReference type="EMBL" id="GIL38231.1"/>
    </source>
</evidence>